<reference evidence="3" key="1">
    <citation type="submission" date="2021-01" db="EMBL/GenBank/DDBJ databases">
        <authorList>
            <person name="Corre E."/>
            <person name="Pelletier E."/>
            <person name="Niang G."/>
            <person name="Scheremetjew M."/>
            <person name="Finn R."/>
            <person name="Kale V."/>
            <person name="Holt S."/>
            <person name="Cochrane G."/>
            <person name="Meng A."/>
            <person name="Brown T."/>
            <person name="Cohen L."/>
        </authorList>
    </citation>
    <scope>NUCLEOTIDE SEQUENCE</scope>
    <source>
        <strain evidence="3">CCMP622</strain>
    </source>
</reference>
<evidence type="ECO:0000256" key="1">
    <source>
        <dbReference type="SAM" id="MobiDB-lite"/>
    </source>
</evidence>
<dbReference type="InterPro" id="IPR002654">
    <property type="entry name" value="Glyco_trans_25"/>
</dbReference>
<evidence type="ECO:0000313" key="3">
    <source>
        <dbReference type="EMBL" id="CAD9752602.1"/>
    </source>
</evidence>
<dbReference type="AlphaFoldDB" id="A0A7S2TKU3"/>
<dbReference type="Pfam" id="PF01755">
    <property type="entry name" value="Glyco_transf_25"/>
    <property type="match status" value="1"/>
</dbReference>
<feature type="domain" description="Glycosyl transferase family 25" evidence="2">
    <location>
        <begin position="39"/>
        <end position="222"/>
    </location>
</feature>
<gene>
    <name evidence="3" type="ORF">LSP00402_LOCUS4285</name>
</gene>
<name>A0A7S2TKU3_9EUKA</name>
<evidence type="ECO:0000259" key="2">
    <source>
        <dbReference type="Pfam" id="PF01755"/>
    </source>
</evidence>
<proteinExistence type="predicted"/>
<sequence>MWAANHAHLDVRHSQVAPDGTHPSSRPINIGAFVVTLEGRRAHVEAFLHESGLEDFAVITPATLKTEVNFAQLRAMNKINNSHLVAGEIACTQSHHHVLRQFINDTTLTHAIVFEDDVVPNPNVLRRLQASKGKNGTSSASSSSHVLVSLIEELAATSHTLGWHGLNLGRCYDYCDVDVDLQRVSSASYDGNASPPLRIVHSCRPLCTHAYMMTRDGAEHLLWTKVYRSAEDVRRQEMSRFGNLRYFSVTPRVFDQARAEGGGAGGINEKQGAELPECQPMDDPEAIHENIRRICSASLLRKAGFQ</sequence>
<organism evidence="3">
    <name type="scientific">Lotharella oceanica</name>
    <dbReference type="NCBI Taxonomy" id="641309"/>
    <lineage>
        <taxon>Eukaryota</taxon>
        <taxon>Sar</taxon>
        <taxon>Rhizaria</taxon>
        <taxon>Cercozoa</taxon>
        <taxon>Chlorarachniophyceae</taxon>
        <taxon>Lotharella</taxon>
    </lineage>
</organism>
<protein>
    <recommendedName>
        <fullName evidence="2">Glycosyl transferase family 25 domain-containing protein</fullName>
    </recommendedName>
</protein>
<dbReference type="EMBL" id="HBHP01006897">
    <property type="protein sequence ID" value="CAD9752602.1"/>
    <property type="molecule type" value="Transcribed_RNA"/>
</dbReference>
<feature type="region of interest" description="Disordered" evidence="1">
    <location>
        <begin position="1"/>
        <end position="24"/>
    </location>
</feature>
<accession>A0A7S2TKU3</accession>